<sequence length="70" mass="7498">MTAGYDEKSAIDQAEVVRAVRERVIRARSVLAEASDAHDTNALPPALDELEDALHEAREYGVNIPPAGGV</sequence>
<dbReference type="AlphaFoldDB" id="A0A1T3P666"/>
<dbReference type="RefSeq" id="WP_078978893.1">
    <property type="nucleotide sequence ID" value="NZ_MWQN01000001.1"/>
</dbReference>
<dbReference type="OrthoDB" id="9867889at2"/>
<reference evidence="1 2" key="1">
    <citation type="submission" date="2017-03" db="EMBL/GenBank/DDBJ databases">
        <title>Draft genome sequence of Streptomyces scabrisporus NF3, endophyte isolated from Amphipterygium adstringens.</title>
        <authorList>
            <person name="Vazquez M."/>
            <person name="Ceapa C.D."/>
            <person name="Rodriguez Luna D."/>
            <person name="Sanchez Esquivel S."/>
        </authorList>
    </citation>
    <scope>NUCLEOTIDE SEQUENCE [LARGE SCALE GENOMIC DNA]</scope>
    <source>
        <strain evidence="1 2">NF3</strain>
    </source>
</reference>
<dbReference type="EMBL" id="MWQN01000001">
    <property type="protein sequence ID" value="OPC84597.1"/>
    <property type="molecule type" value="Genomic_DNA"/>
</dbReference>
<dbReference type="Proteomes" id="UP000190037">
    <property type="component" value="Unassembled WGS sequence"/>
</dbReference>
<organism evidence="1 2">
    <name type="scientific">Embleya scabrispora</name>
    <dbReference type="NCBI Taxonomy" id="159449"/>
    <lineage>
        <taxon>Bacteria</taxon>
        <taxon>Bacillati</taxon>
        <taxon>Actinomycetota</taxon>
        <taxon>Actinomycetes</taxon>
        <taxon>Kitasatosporales</taxon>
        <taxon>Streptomycetaceae</taxon>
        <taxon>Embleya</taxon>
    </lineage>
</organism>
<name>A0A1T3P666_9ACTN</name>
<accession>A0A1T3P666</accession>
<protein>
    <submittedName>
        <fullName evidence="1">Uncharacterized protein</fullName>
    </submittedName>
</protein>
<keyword evidence="2" id="KW-1185">Reference proteome</keyword>
<evidence type="ECO:0000313" key="2">
    <source>
        <dbReference type="Proteomes" id="UP000190037"/>
    </source>
</evidence>
<proteinExistence type="predicted"/>
<comment type="caution">
    <text evidence="1">The sequence shown here is derived from an EMBL/GenBank/DDBJ whole genome shotgun (WGS) entry which is preliminary data.</text>
</comment>
<gene>
    <name evidence="1" type="ORF">B4N89_30015</name>
</gene>
<evidence type="ECO:0000313" key="1">
    <source>
        <dbReference type="EMBL" id="OPC84597.1"/>
    </source>
</evidence>